<keyword evidence="9" id="KW-0408">Iron</keyword>
<keyword evidence="11" id="KW-0535">Nitrogen fixation</keyword>
<dbReference type="InterPro" id="IPR009050">
    <property type="entry name" value="Globin-like_sf"/>
</dbReference>
<evidence type="ECO:0000256" key="12">
    <source>
        <dbReference type="ARBA" id="ARBA00023242"/>
    </source>
</evidence>
<dbReference type="Pfam" id="PF00042">
    <property type="entry name" value="Globin"/>
    <property type="match status" value="1"/>
</dbReference>
<dbReference type="GO" id="GO:0046872">
    <property type="term" value="F:metal ion binding"/>
    <property type="evidence" value="ECO:0007669"/>
    <property type="project" value="UniProtKB-KW"/>
</dbReference>
<keyword evidence="5" id="KW-0813">Transport</keyword>
<evidence type="ECO:0000256" key="10">
    <source>
        <dbReference type="ARBA" id="ARBA00023074"/>
    </source>
</evidence>
<dbReference type="InterPro" id="IPR001032">
    <property type="entry name" value="Leghaemoglobin-like"/>
</dbReference>
<dbReference type="PANTHER" id="PTHR22924:SF92">
    <property type="entry name" value="NON-SYMBIOTIC HEMOGLOBIN 2"/>
    <property type="match status" value="1"/>
</dbReference>
<dbReference type="EMBL" id="JAYKXN010000006">
    <property type="protein sequence ID" value="KAK7279508.1"/>
    <property type="molecule type" value="Genomic_DNA"/>
</dbReference>
<dbReference type="CDD" id="cd08923">
    <property type="entry name" value="class1-2_nsHbs_Lbs"/>
    <property type="match status" value="1"/>
</dbReference>
<dbReference type="SUPFAM" id="SSF46458">
    <property type="entry name" value="Globin-like"/>
    <property type="match status" value="1"/>
</dbReference>
<dbReference type="GO" id="GO:0019825">
    <property type="term" value="F:oxygen binding"/>
    <property type="evidence" value="ECO:0007669"/>
    <property type="project" value="InterPro"/>
</dbReference>
<feature type="domain" description="Globin" evidence="13">
    <location>
        <begin position="3"/>
        <end position="150"/>
    </location>
</feature>
<evidence type="ECO:0000313" key="14">
    <source>
        <dbReference type="EMBL" id="KAK7279508.1"/>
    </source>
</evidence>
<comment type="subcellular location">
    <subcellularLocation>
        <location evidence="2">Cytoplasm</location>
        <location evidence="2">Cytosol</location>
    </subcellularLocation>
    <subcellularLocation>
        <location evidence="1">Nucleus</location>
    </subcellularLocation>
</comment>
<dbReference type="GO" id="GO:0005634">
    <property type="term" value="C:nucleus"/>
    <property type="evidence" value="ECO:0007669"/>
    <property type="project" value="UniProtKB-SubCell"/>
</dbReference>
<proteinExistence type="inferred from homology"/>
<organism evidence="14 15">
    <name type="scientific">Clitoria ternatea</name>
    <name type="common">Butterfly pea</name>
    <dbReference type="NCBI Taxonomy" id="43366"/>
    <lineage>
        <taxon>Eukaryota</taxon>
        <taxon>Viridiplantae</taxon>
        <taxon>Streptophyta</taxon>
        <taxon>Embryophyta</taxon>
        <taxon>Tracheophyta</taxon>
        <taxon>Spermatophyta</taxon>
        <taxon>Magnoliopsida</taxon>
        <taxon>eudicotyledons</taxon>
        <taxon>Gunneridae</taxon>
        <taxon>Pentapetalae</taxon>
        <taxon>rosids</taxon>
        <taxon>fabids</taxon>
        <taxon>Fabales</taxon>
        <taxon>Fabaceae</taxon>
        <taxon>Papilionoideae</taxon>
        <taxon>50 kb inversion clade</taxon>
        <taxon>NPAAA clade</taxon>
        <taxon>indigoferoid/millettioid clade</taxon>
        <taxon>Phaseoleae</taxon>
        <taxon>Clitoria</taxon>
    </lineage>
</organism>
<evidence type="ECO:0000313" key="15">
    <source>
        <dbReference type="Proteomes" id="UP001359559"/>
    </source>
</evidence>
<keyword evidence="8" id="KW-0479">Metal-binding</keyword>
<evidence type="ECO:0000256" key="11">
    <source>
        <dbReference type="ARBA" id="ARBA00023231"/>
    </source>
</evidence>
<comment type="subunit">
    <text evidence="4">Monomer.</text>
</comment>
<comment type="similarity">
    <text evidence="3">Belongs to the plant globin family.</text>
</comment>
<evidence type="ECO:0000256" key="4">
    <source>
        <dbReference type="ARBA" id="ARBA00011245"/>
    </source>
</evidence>
<dbReference type="InterPro" id="IPR000971">
    <property type="entry name" value="Globin"/>
</dbReference>
<gene>
    <name evidence="14" type="ORF">RJT34_24561</name>
</gene>
<keyword evidence="10" id="KW-0944">Nitration</keyword>
<evidence type="ECO:0000256" key="8">
    <source>
        <dbReference type="ARBA" id="ARBA00022723"/>
    </source>
</evidence>
<dbReference type="InterPro" id="IPR012292">
    <property type="entry name" value="Globin/Proto"/>
</dbReference>
<dbReference type="AlphaFoldDB" id="A0AAN9FUZ0"/>
<evidence type="ECO:0000256" key="3">
    <source>
        <dbReference type="ARBA" id="ARBA00007609"/>
    </source>
</evidence>
<evidence type="ECO:0000256" key="9">
    <source>
        <dbReference type="ARBA" id="ARBA00023004"/>
    </source>
</evidence>
<evidence type="ECO:0000256" key="7">
    <source>
        <dbReference type="ARBA" id="ARBA00022621"/>
    </source>
</evidence>
<comment type="caution">
    <text evidence="14">The sequence shown here is derived from an EMBL/GenBank/DDBJ whole genome shotgun (WGS) entry which is preliminary data.</text>
</comment>
<name>A0AAN9FUZ0_CLITE</name>
<keyword evidence="12" id="KW-0539">Nucleus</keyword>
<dbReference type="Proteomes" id="UP001359559">
    <property type="component" value="Unassembled WGS sequence"/>
</dbReference>
<evidence type="ECO:0000256" key="2">
    <source>
        <dbReference type="ARBA" id="ARBA00004514"/>
    </source>
</evidence>
<sequence length="152" mass="16745">MVSFTENQEALVNSSWEAFKQNIPRHSVVFYTSILEKAPGAKDMFSFLATGVDQNNPKQTAHAQKFFEMTRDSAVQLRAKGEVVLADAISKNLGCVHAQKGVLEPHFAVLKEALLKTIKEAVGDKWSDELSNAWEVAYDELAAAVKKSMTSA</sequence>
<protein>
    <recommendedName>
        <fullName evidence="13">Globin domain-containing protein</fullName>
    </recommendedName>
</protein>
<evidence type="ECO:0000256" key="1">
    <source>
        <dbReference type="ARBA" id="ARBA00004123"/>
    </source>
</evidence>
<evidence type="ECO:0000259" key="13">
    <source>
        <dbReference type="PROSITE" id="PS01033"/>
    </source>
</evidence>
<dbReference type="GO" id="GO:0005344">
    <property type="term" value="F:oxygen carrier activity"/>
    <property type="evidence" value="ECO:0007669"/>
    <property type="project" value="UniProtKB-KW"/>
</dbReference>
<dbReference type="PROSITE" id="PS01033">
    <property type="entry name" value="GLOBIN"/>
    <property type="match status" value="1"/>
</dbReference>
<dbReference type="GO" id="GO:0020037">
    <property type="term" value="F:heme binding"/>
    <property type="evidence" value="ECO:0007669"/>
    <property type="project" value="InterPro"/>
</dbReference>
<dbReference type="Gene3D" id="1.10.490.10">
    <property type="entry name" value="Globins"/>
    <property type="match status" value="1"/>
</dbReference>
<dbReference type="GO" id="GO:0005829">
    <property type="term" value="C:cytosol"/>
    <property type="evidence" value="ECO:0007669"/>
    <property type="project" value="UniProtKB-SubCell"/>
</dbReference>
<dbReference type="PRINTS" id="PR00188">
    <property type="entry name" value="PLANTGLOBIN"/>
</dbReference>
<evidence type="ECO:0000256" key="6">
    <source>
        <dbReference type="ARBA" id="ARBA00022617"/>
    </source>
</evidence>
<evidence type="ECO:0000256" key="5">
    <source>
        <dbReference type="ARBA" id="ARBA00022448"/>
    </source>
</evidence>
<keyword evidence="15" id="KW-1185">Reference proteome</keyword>
<dbReference type="PANTHER" id="PTHR22924">
    <property type="entry name" value="LEGHEMOGLOBIN-RELATED"/>
    <property type="match status" value="1"/>
</dbReference>
<reference evidence="14 15" key="1">
    <citation type="submission" date="2024-01" db="EMBL/GenBank/DDBJ databases">
        <title>The genomes of 5 underutilized Papilionoideae crops provide insights into root nodulation and disease resistance.</title>
        <authorList>
            <person name="Yuan L."/>
        </authorList>
    </citation>
    <scope>NUCLEOTIDE SEQUENCE [LARGE SCALE GENOMIC DNA]</scope>
    <source>
        <strain evidence="14">LY-2023</strain>
        <tissue evidence="14">Leaf</tissue>
    </source>
</reference>
<accession>A0AAN9FUZ0</accession>
<keyword evidence="6" id="KW-0349">Heme</keyword>
<keyword evidence="7" id="KW-0561">Oxygen transport</keyword>